<gene>
    <name evidence="5" type="ORF">TCLT_LOCUS2283</name>
</gene>
<dbReference type="GO" id="GO:0035612">
    <property type="term" value="F:AP-2 adaptor complex binding"/>
    <property type="evidence" value="ECO:0007669"/>
    <property type="project" value="TreeGrafter"/>
</dbReference>
<name>A0A0N5CPY2_THECL</name>
<evidence type="ECO:0000256" key="2">
    <source>
        <dbReference type="SAM" id="MobiDB-lite"/>
    </source>
</evidence>
<feature type="domain" description="Protein kinase" evidence="3">
    <location>
        <begin position="41"/>
        <end position="312"/>
    </location>
</feature>
<dbReference type="WBParaSite" id="TCLT_0000228201-mRNA-1">
    <property type="protein sequence ID" value="TCLT_0000228201-mRNA-1"/>
    <property type="gene ID" value="TCLT_0000228201"/>
</dbReference>
<dbReference type="GO" id="GO:0005524">
    <property type="term" value="F:ATP binding"/>
    <property type="evidence" value="ECO:0007669"/>
    <property type="project" value="InterPro"/>
</dbReference>
<evidence type="ECO:0000313" key="5">
    <source>
        <dbReference type="EMBL" id="VDM98156.1"/>
    </source>
</evidence>
<dbReference type="InterPro" id="IPR011009">
    <property type="entry name" value="Kinase-like_dom_sf"/>
</dbReference>
<dbReference type="Gene3D" id="1.10.510.10">
    <property type="entry name" value="Transferase(Phosphotransferase) domain 1"/>
    <property type="match status" value="1"/>
</dbReference>
<evidence type="ECO:0000256" key="1">
    <source>
        <dbReference type="ARBA" id="ARBA00022741"/>
    </source>
</evidence>
<dbReference type="Pfam" id="PF10409">
    <property type="entry name" value="PTEN_C2"/>
    <property type="match status" value="1"/>
</dbReference>
<sequence length="919" mass="104199">MTELFRSAFNYLSSTPTNATVIGRSDHPLVGTTVDIDGTKLKIRSLIAEGGYALVFSAQDMQGNWFALKRQLAADQDAAKTILKEIRFLKELSDLPAILHFVQAARLSPQESGHGRAEFLLLTELCPGSVINLIQKGPLSLSQVTKIFYAACIAIKQMHSKKPPITHRDMKVENLLFDAFGNVKLCDFGSATTEIILPDETWSVSKRTQLEEEFARHTTPMYRAPELLDTYSNFPVGPALDIWALGCVLYYLCYRKHPFEDSAKLRIINAKYSLPNSETEFTIMHQLIQKTLKVDPRERPLINDLCERIEKLAVTLAVDLSKPIENLQLPLLSPVSSNHGQLLTESHRNERERSSSISKLSPSLSRKIDYEQTAQQASAMFGAFKGQSMLWLKNIKDKTTAVAQTVQSTYGHRGPDVTFVTSRLVMAPLFDAVPESLICHAEEIVWDYVMNQTRGHLGVYNLSNRHLRCDYGFHVVETPLPTVGSGLTPTVNVLLNLCRNMTIFLKEKKTNIIFITGSEASCLLVSAALLLYTRLVSRPLSALELIFTKRRPYKLLPSYYRQLDIISTVVSLESRCLRIIVHNRRVILHSLSISPVPLFNRARTGCRPFVDMYCDGRKVWSTYKNYEELKLFDVSNSSVLELSLESIAVEAEVQIIVFHARWSKIQNRMQQLFMFSLSFHASFIDPNTHLLELNRSDIDYQIDDNSKFGESMRIGVKMEIDVRDRGYDTKKLPAFLSYDSEAIPNVLLTSQREEFDSLMRCIDCHHCKSSKSPPQRPPPPQKRITCKEKETESSIVTPLKDSFFSTLDWHDGTTSMKDTQCVFVAEAREENLQQPELIPSLQNQLPHEKFSNNDIAKLCEQTDGIKISVVEEGMSSHHHKSDLQKQFETMDKSIPENFNDDVDLLGLGAELDYSVRMLL</sequence>
<dbReference type="GO" id="GO:0005737">
    <property type="term" value="C:cytoplasm"/>
    <property type="evidence" value="ECO:0007669"/>
    <property type="project" value="TreeGrafter"/>
</dbReference>
<reference evidence="7" key="1">
    <citation type="submission" date="2017-02" db="UniProtKB">
        <authorList>
            <consortium name="WormBaseParasite"/>
        </authorList>
    </citation>
    <scope>IDENTIFICATION</scope>
</reference>
<dbReference type="PANTHER" id="PTHR22967">
    <property type="entry name" value="SERINE/THREONINE PROTEIN KINASE"/>
    <property type="match status" value="1"/>
</dbReference>
<dbReference type="InterPro" id="IPR029021">
    <property type="entry name" value="Prot-tyrosine_phosphatase-like"/>
</dbReference>
<dbReference type="OMA" id="CHAEEIV"/>
<feature type="compositionally biased region" description="Basic and acidic residues" evidence="2">
    <location>
        <begin position="345"/>
        <end position="354"/>
    </location>
</feature>
<dbReference type="PROSITE" id="PS51182">
    <property type="entry name" value="C2_TENSIN"/>
    <property type="match status" value="1"/>
</dbReference>
<dbReference type="OrthoDB" id="1717591at2759"/>
<evidence type="ECO:0000313" key="6">
    <source>
        <dbReference type="Proteomes" id="UP000276776"/>
    </source>
</evidence>
<dbReference type="STRING" id="103827.A0A0N5CPY2"/>
<dbReference type="PANTHER" id="PTHR22967:SF105">
    <property type="entry name" value="CYCLIN-G-ASSOCIATED KINASE"/>
    <property type="match status" value="1"/>
</dbReference>
<dbReference type="SMART" id="SM00220">
    <property type="entry name" value="S_TKc"/>
    <property type="match status" value="1"/>
</dbReference>
<accession>A0A0N5CPY2</accession>
<dbReference type="Proteomes" id="UP000276776">
    <property type="component" value="Unassembled WGS sequence"/>
</dbReference>
<evidence type="ECO:0000259" key="4">
    <source>
        <dbReference type="PROSITE" id="PS51182"/>
    </source>
</evidence>
<evidence type="ECO:0000313" key="7">
    <source>
        <dbReference type="WBParaSite" id="TCLT_0000228201-mRNA-1"/>
    </source>
</evidence>
<dbReference type="GO" id="GO:0004674">
    <property type="term" value="F:protein serine/threonine kinase activity"/>
    <property type="evidence" value="ECO:0007669"/>
    <property type="project" value="TreeGrafter"/>
</dbReference>
<dbReference type="Pfam" id="PF00069">
    <property type="entry name" value="Pkinase"/>
    <property type="match status" value="1"/>
</dbReference>
<reference evidence="5 6" key="2">
    <citation type="submission" date="2018-11" db="EMBL/GenBank/DDBJ databases">
        <authorList>
            <consortium name="Pathogen Informatics"/>
        </authorList>
    </citation>
    <scope>NUCLEOTIDE SEQUENCE [LARGE SCALE GENOMIC DNA]</scope>
</reference>
<protein>
    <submittedName>
        <fullName evidence="7">Protein kinase domain-containing protein</fullName>
    </submittedName>
</protein>
<dbReference type="Gene3D" id="2.60.40.1110">
    <property type="match status" value="1"/>
</dbReference>
<feature type="region of interest" description="Disordered" evidence="2">
    <location>
        <begin position="337"/>
        <end position="360"/>
    </location>
</feature>
<feature type="domain" description="C2 tensin-type" evidence="4">
    <location>
        <begin position="583"/>
        <end position="721"/>
    </location>
</feature>
<dbReference type="Gene3D" id="3.90.190.10">
    <property type="entry name" value="Protein tyrosine phosphatase superfamily"/>
    <property type="match status" value="1"/>
</dbReference>
<dbReference type="SMART" id="SM01326">
    <property type="entry name" value="PTEN_C2"/>
    <property type="match status" value="1"/>
</dbReference>
<organism evidence="7">
    <name type="scientific">Thelazia callipaeda</name>
    <name type="common">Oriental eyeworm</name>
    <name type="synonym">Parasitic nematode</name>
    <dbReference type="NCBI Taxonomy" id="103827"/>
    <lineage>
        <taxon>Eukaryota</taxon>
        <taxon>Metazoa</taxon>
        <taxon>Ecdysozoa</taxon>
        <taxon>Nematoda</taxon>
        <taxon>Chromadorea</taxon>
        <taxon>Rhabditida</taxon>
        <taxon>Spirurina</taxon>
        <taxon>Spiruromorpha</taxon>
        <taxon>Thelazioidea</taxon>
        <taxon>Thelaziidae</taxon>
        <taxon>Thelazia</taxon>
    </lineage>
</organism>
<evidence type="ECO:0000259" key="3">
    <source>
        <dbReference type="PROSITE" id="PS50011"/>
    </source>
</evidence>
<dbReference type="GO" id="GO:0045747">
    <property type="term" value="P:positive regulation of Notch signaling pathway"/>
    <property type="evidence" value="ECO:0007669"/>
    <property type="project" value="TreeGrafter"/>
</dbReference>
<keyword evidence="1" id="KW-0547">Nucleotide-binding</keyword>
<dbReference type="InterPro" id="IPR014020">
    <property type="entry name" value="Tensin_C2-dom"/>
</dbReference>
<dbReference type="AlphaFoldDB" id="A0A0N5CPY2"/>
<proteinExistence type="predicted"/>
<keyword evidence="6" id="KW-1185">Reference proteome</keyword>
<dbReference type="PROSITE" id="PS50011">
    <property type="entry name" value="PROTEIN_KINASE_DOM"/>
    <property type="match status" value="1"/>
</dbReference>
<dbReference type="InterPro" id="IPR000719">
    <property type="entry name" value="Prot_kinase_dom"/>
</dbReference>
<dbReference type="SUPFAM" id="SSF56112">
    <property type="entry name" value="Protein kinase-like (PK-like)"/>
    <property type="match status" value="1"/>
</dbReference>
<dbReference type="InterPro" id="IPR008271">
    <property type="entry name" value="Ser/Thr_kinase_AS"/>
</dbReference>
<dbReference type="GO" id="GO:2000369">
    <property type="term" value="P:regulation of clathrin-dependent endocytosis"/>
    <property type="evidence" value="ECO:0007669"/>
    <property type="project" value="TreeGrafter"/>
</dbReference>
<dbReference type="PROSITE" id="PS00108">
    <property type="entry name" value="PROTEIN_KINASE_ST"/>
    <property type="match status" value="1"/>
</dbReference>
<dbReference type="EMBL" id="UYYF01000435">
    <property type="protein sequence ID" value="VDM98156.1"/>
    <property type="molecule type" value="Genomic_DNA"/>
</dbReference>